<dbReference type="EMBL" id="CM042013">
    <property type="protein sequence ID" value="KAI3738452.1"/>
    <property type="molecule type" value="Genomic_DNA"/>
</dbReference>
<evidence type="ECO:0000313" key="1">
    <source>
        <dbReference type="EMBL" id="KAI3738452.1"/>
    </source>
</evidence>
<proteinExistence type="predicted"/>
<reference evidence="1 2" key="2">
    <citation type="journal article" date="2022" name="Mol. Ecol. Resour.">
        <title>The genomes of chicory, endive, great burdock and yacon provide insights into Asteraceae paleo-polyploidization history and plant inulin production.</title>
        <authorList>
            <person name="Fan W."/>
            <person name="Wang S."/>
            <person name="Wang H."/>
            <person name="Wang A."/>
            <person name="Jiang F."/>
            <person name="Liu H."/>
            <person name="Zhao H."/>
            <person name="Xu D."/>
            <person name="Zhang Y."/>
        </authorList>
    </citation>
    <scope>NUCLEOTIDE SEQUENCE [LARGE SCALE GENOMIC DNA]</scope>
    <source>
        <strain evidence="2">cv. Punajuju</strain>
        <tissue evidence="1">Leaves</tissue>
    </source>
</reference>
<accession>A0ACB9CVX7</accession>
<name>A0ACB9CVX7_CICIN</name>
<gene>
    <name evidence="1" type="ORF">L2E82_28484</name>
</gene>
<organism evidence="1 2">
    <name type="scientific">Cichorium intybus</name>
    <name type="common">Chicory</name>
    <dbReference type="NCBI Taxonomy" id="13427"/>
    <lineage>
        <taxon>Eukaryota</taxon>
        <taxon>Viridiplantae</taxon>
        <taxon>Streptophyta</taxon>
        <taxon>Embryophyta</taxon>
        <taxon>Tracheophyta</taxon>
        <taxon>Spermatophyta</taxon>
        <taxon>Magnoliopsida</taxon>
        <taxon>eudicotyledons</taxon>
        <taxon>Gunneridae</taxon>
        <taxon>Pentapetalae</taxon>
        <taxon>asterids</taxon>
        <taxon>campanulids</taxon>
        <taxon>Asterales</taxon>
        <taxon>Asteraceae</taxon>
        <taxon>Cichorioideae</taxon>
        <taxon>Cichorieae</taxon>
        <taxon>Cichoriinae</taxon>
        <taxon>Cichorium</taxon>
    </lineage>
</organism>
<reference evidence="2" key="1">
    <citation type="journal article" date="2022" name="Mol. Ecol. Resour.">
        <title>The genomes of chicory, endive, great burdock and yacon provide insights into Asteraceae palaeo-polyploidization history and plant inulin production.</title>
        <authorList>
            <person name="Fan W."/>
            <person name="Wang S."/>
            <person name="Wang H."/>
            <person name="Wang A."/>
            <person name="Jiang F."/>
            <person name="Liu H."/>
            <person name="Zhao H."/>
            <person name="Xu D."/>
            <person name="Zhang Y."/>
        </authorList>
    </citation>
    <scope>NUCLEOTIDE SEQUENCE [LARGE SCALE GENOMIC DNA]</scope>
    <source>
        <strain evidence="2">cv. Punajuju</strain>
    </source>
</reference>
<comment type="caution">
    <text evidence="1">The sequence shown here is derived from an EMBL/GenBank/DDBJ whole genome shotgun (WGS) entry which is preliminary data.</text>
</comment>
<keyword evidence="2" id="KW-1185">Reference proteome</keyword>
<sequence>MDSKVGRTQLQKLLSYDEFEPMCTWQREDGQDVLVLHLPEFKKDQLRIQISNTGILKITGENVVDGKRRNRFLKEVKVTKDYDSNNIHAKFSQGRLHITMPKKVITTPPMEPPSPAVMTLPQDNQVDNANKNGKTIVPNIRARLGTFLKSKEFTGVVVNVGFAVVAAFSVYVAYKYWTSYVQVDEVID</sequence>
<evidence type="ECO:0000313" key="2">
    <source>
        <dbReference type="Proteomes" id="UP001055811"/>
    </source>
</evidence>
<protein>
    <submittedName>
        <fullName evidence="1">Uncharacterized protein</fullName>
    </submittedName>
</protein>
<dbReference type="Proteomes" id="UP001055811">
    <property type="component" value="Linkage Group LG05"/>
</dbReference>